<dbReference type="Proteomes" id="UP000295658">
    <property type="component" value="Unassembled WGS sequence"/>
</dbReference>
<protein>
    <recommendedName>
        <fullName evidence="2">Recombinase zinc beta ribbon domain-containing protein</fullName>
    </recommendedName>
</protein>
<comment type="caution">
    <text evidence="3">The sequence shown here is derived from an EMBL/GenBank/DDBJ whole genome shotgun (WGS) entry which is preliminary data.</text>
</comment>
<gene>
    <name evidence="3" type="ORF">EDD69_12415</name>
</gene>
<keyword evidence="1" id="KW-0175">Coiled coil</keyword>
<feature type="domain" description="Recombinase zinc beta ribbon" evidence="2">
    <location>
        <begin position="7"/>
        <end position="42"/>
    </location>
</feature>
<evidence type="ECO:0000313" key="3">
    <source>
        <dbReference type="EMBL" id="TCL44289.1"/>
    </source>
</evidence>
<evidence type="ECO:0000259" key="2">
    <source>
        <dbReference type="Pfam" id="PF13408"/>
    </source>
</evidence>
<sequence>MHYKANSKGYICGNYNKHGAKACNSHLVREADLHSAILQDLKTLVSSLNNDSIMRSLEAKLEKKKQEAQKQIKSLLKEIELLKLKKKTLNLLVDGVISKEEYDE</sequence>
<organism evidence="3 4">
    <name type="scientific">Thermolongibacillus altinsuensis</name>
    <dbReference type="NCBI Taxonomy" id="575256"/>
    <lineage>
        <taxon>Bacteria</taxon>
        <taxon>Bacillati</taxon>
        <taxon>Bacillota</taxon>
        <taxon>Bacilli</taxon>
        <taxon>Bacillales</taxon>
        <taxon>Anoxybacillaceae</taxon>
        <taxon>Thermolongibacillus</taxon>
    </lineage>
</organism>
<dbReference type="OrthoDB" id="9811097at2"/>
<dbReference type="EMBL" id="SLUL01000024">
    <property type="protein sequence ID" value="TCL44289.1"/>
    <property type="molecule type" value="Genomic_DNA"/>
</dbReference>
<accession>A0A4R1Q886</accession>
<evidence type="ECO:0000313" key="4">
    <source>
        <dbReference type="Proteomes" id="UP000295658"/>
    </source>
</evidence>
<dbReference type="AlphaFoldDB" id="A0A4R1Q886"/>
<feature type="coiled-coil region" evidence="1">
    <location>
        <begin position="54"/>
        <end position="92"/>
    </location>
</feature>
<evidence type="ECO:0000256" key="1">
    <source>
        <dbReference type="SAM" id="Coils"/>
    </source>
</evidence>
<keyword evidence="4" id="KW-1185">Reference proteome</keyword>
<name>A0A4R1Q886_9BACL</name>
<dbReference type="InterPro" id="IPR025827">
    <property type="entry name" value="Zn_ribbon_recom_dom"/>
</dbReference>
<proteinExistence type="predicted"/>
<dbReference type="Pfam" id="PF13408">
    <property type="entry name" value="Zn_ribbon_recom"/>
    <property type="match status" value="1"/>
</dbReference>
<reference evidence="3 4" key="1">
    <citation type="submission" date="2019-03" db="EMBL/GenBank/DDBJ databases">
        <title>Genomic Encyclopedia of Type Strains, Phase IV (KMG-IV): sequencing the most valuable type-strain genomes for metagenomic binning, comparative biology and taxonomic classification.</title>
        <authorList>
            <person name="Goeker M."/>
        </authorList>
    </citation>
    <scope>NUCLEOTIDE SEQUENCE [LARGE SCALE GENOMIC DNA]</scope>
    <source>
        <strain evidence="3 4">DSM 24979</strain>
    </source>
</reference>